<evidence type="ECO:0000256" key="1">
    <source>
        <dbReference type="SAM" id="Phobius"/>
    </source>
</evidence>
<feature type="transmembrane region" description="Helical" evidence="1">
    <location>
        <begin position="58"/>
        <end position="81"/>
    </location>
</feature>
<keyword evidence="4" id="KW-1185">Reference proteome</keyword>
<name>A0A1T4Y9M9_9BACL</name>
<feature type="transmembrane region" description="Helical" evidence="1">
    <location>
        <begin position="102"/>
        <end position="128"/>
    </location>
</feature>
<organism evidence="3 4">
    <name type="scientific">Sporosarcina newyorkensis</name>
    <dbReference type="NCBI Taxonomy" id="759851"/>
    <lineage>
        <taxon>Bacteria</taxon>
        <taxon>Bacillati</taxon>
        <taxon>Bacillota</taxon>
        <taxon>Bacilli</taxon>
        <taxon>Bacillales</taxon>
        <taxon>Caryophanaceae</taxon>
        <taxon>Sporosarcina</taxon>
    </lineage>
</organism>
<evidence type="ECO:0000313" key="3">
    <source>
        <dbReference type="EMBL" id="SKA98512.1"/>
    </source>
</evidence>
<proteinExistence type="predicted"/>
<dbReference type="AlphaFoldDB" id="A0A1T4Y9M9"/>
<gene>
    <name evidence="3" type="ORF">SAMN04244570_2097</name>
</gene>
<feature type="transmembrane region" description="Helical" evidence="1">
    <location>
        <begin position="21"/>
        <end position="38"/>
    </location>
</feature>
<keyword evidence="1" id="KW-0472">Membrane</keyword>
<evidence type="ECO:0000313" key="4">
    <source>
        <dbReference type="Proteomes" id="UP000190042"/>
    </source>
</evidence>
<dbReference type="RefSeq" id="WP_176132532.1">
    <property type="nucleotide sequence ID" value="NZ_FUYJ01000003.1"/>
</dbReference>
<dbReference type="Proteomes" id="UP000190042">
    <property type="component" value="Unassembled WGS sequence"/>
</dbReference>
<feature type="domain" description="DUF1648" evidence="2">
    <location>
        <begin position="26"/>
        <end position="71"/>
    </location>
</feature>
<keyword evidence="1" id="KW-0812">Transmembrane</keyword>
<dbReference type="Pfam" id="PF07853">
    <property type="entry name" value="DUF1648"/>
    <property type="match status" value="1"/>
</dbReference>
<keyword evidence="1" id="KW-1133">Transmembrane helix</keyword>
<reference evidence="4" key="1">
    <citation type="submission" date="2017-02" db="EMBL/GenBank/DDBJ databases">
        <authorList>
            <person name="Varghese N."/>
            <person name="Submissions S."/>
        </authorList>
    </citation>
    <scope>NUCLEOTIDE SEQUENCE [LARGE SCALE GENOMIC DNA]</scope>
    <source>
        <strain evidence="4">DSM 23966</strain>
    </source>
</reference>
<accession>A0A1T4Y9M9</accession>
<feature type="transmembrane region" description="Helical" evidence="1">
    <location>
        <begin position="140"/>
        <end position="159"/>
    </location>
</feature>
<dbReference type="InterPro" id="IPR012867">
    <property type="entry name" value="DUF1648"/>
</dbReference>
<dbReference type="EMBL" id="FUYJ01000003">
    <property type="protein sequence ID" value="SKA98512.1"/>
    <property type="molecule type" value="Genomic_DNA"/>
</dbReference>
<protein>
    <recommendedName>
        <fullName evidence="2">DUF1648 domain-containing protein</fullName>
    </recommendedName>
</protein>
<evidence type="ECO:0000259" key="2">
    <source>
        <dbReference type="Pfam" id="PF07853"/>
    </source>
</evidence>
<sequence length="164" mass="19220">METEKPKLNIPKPGFAKAFDVLTVALFAACLVYLLLHWNRLPDQIPAHFGANGEVDRWGSKFELFILPAIAIFLWIGLWVLEKYPHLYNYINLRPDNVEIQYRYGMVFMNVTKNMSTLLMVFIMWQLTDIALERTESLNMPIFIGILAVLFISIGYYFYRMMKL</sequence>